<evidence type="ECO:0000256" key="7">
    <source>
        <dbReference type="ARBA" id="ARBA00023180"/>
    </source>
</evidence>
<dbReference type="InterPro" id="IPR032675">
    <property type="entry name" value="LRR_dom_sf"/>
</dbReference>
<evidence type="ECO:0000256" key="6">
    <source>
        <dbReference type="ARBA" id="ARBA00023136"/>
    </source>
</evidence>
<dbReference type="InterPro" id="IPR001611">
    <property type="entry name" value="Leu-rich_rpt"/>
</dbReference>
<gene>
    <name evidence="11" type="ORF">RND81_05G164300</name>
</gene>
<reference evidence="11" key="1">
    <citation type="submission" date="2024-03" db="EMBL/GenBank/DDBJ databases">
        <title>WGS assembly of Saponaria officinalis var. Norfolk2.</title>
        <authorList>
            <person name="Jenkins J."/>
            <person name="Shu S."/>
            <person name="Grimwood J."/>
            <person name="Barry K."/>
            <person name="Goodstein D."/>
            <person name="Schmutz J."/>
            <person name="Leebens-Mack J."/>
            <person name="Osbourn A."/>
        </authorList>
    </citation>
    <scope>NUCLEOTIDE SEQUENCE [LARGE SCALE GENOMIC DNA]</scope>
    <source>
        <strain evidence="11">JIC</strain>
    </source>
</reference>
<evidence type="ECO:0000256" key="8">
    <source>
        <dbReference type="ARBA" id="ARBA00038043"/>
    </source>
</evidence>
<evidence type="ECO:0000256" key="3">
    <source>
        <dbReference type="ARBA" id="ARBA00022614"/>
    </source>
</evidence>
<dbReference type="Proteomes" id="UP001443914">
    <property type="component" value="Unassembled WGS sequence"/>
</dbReference>
<evidence type="ECO:0000256" key="9">
    <source>
        <dbReference type="SAM" id="SignalP"/>
    </source>
</evidence>
<proteinExistence type="inferred from homology"/>
<dbReference type="PROSITE" id="PS51257">
    <property type="entry name" value="PROKAR_LIPOPROTEIN"/>
    <property type="match status" value="1"/>
</dbReference>
<keyword evidence="6" id="KW-0472">Membrane</keyword>
<feature type="domain" description="Leucine-rich repeat-containing N-terminal plant-type" evidence="10">
    <location>
        <begin position="31"/>
        <end position="70"/>
    </location>
</feature>
<evidence type="ECO:0000259" key="10">
    <source>
        <dbReference type="Pfam" id="PF08263"/>
    </source>
</evidence>
<dbReference type="Pfam" id="PF08263">
    <property type="entry name" value="LRRNT_2"/>
    <property type="match status" value="1"/>
</dbReference>
<dbReference type="Gene3D" id="3.80.10.10">
    <property type="entry name" value="Ribonuclease Inhibitor"/>
    <property type="match status" value="1"/>
</dbReference>
<evidence type="ECO:0000313" key="11">
    <source>
        <dbReference type="EMBL" id="KAK9725719.1"/>
    </source>
</evidence>
<dbReference type="GO" id="GO:0016020">
    <property type="term" value="C:membrane"/>
    <property type="evidence" value="ECO:0007669"/>
    <property type="project" value="UniProtKB-SubCell"/>
</dbReference>
<evidence type="ECO:0000256" key="5">
    <source>
        <dbReference type="ARBA" id="ARBA00022737"/>
    </source>
</evidence>
<dbReference type="FunFam" id="3.80.10.10:FF:000041">
    <property type="entry name" value="LRR receptor-like serine/threonine-protein kinase ERECTA"/>
    <property type="match status" value="2"/>
</dbReference>
<keyword evidence="7" id="KW-0325">Glycoprotein</keyword>
<comment type="subcellular location">
    <subcellularLocation>
        <location evidence="1">Cell envelope</location>
    </subcellularLocation>
    <subcellularLocation>
        <location evidence="2">Membrane</location>
    </subcellularLocation>
</comment>
<evidence type="ECO:0000256" key="2">
    <source>
        <dbReference type="ARBA" id="ARBA00004370"/>
    </source>
</evidence>
<dbReference type="AlphaFoldDB" id="A0AAW1L1M4"/>
<dbReference type="SUPFAM" id="SSF52058">
    <property type="entry name" value="L domain-like"/>
    <property type="match status" value="1"/>
</dbReference>
<comment type="similarity">
    <text evidence="8">Belongs to the polygalacturonase-inhibiting protein family.</text>
</comment>
<feature type="chain" id="PRO_5043777384" description="Leucine-rich repeat-containing N-terminal plant-type domain-containing protein" evidence="9">
    <location>
        <begin position="26"/>
        <end position="334"/>
    </location>
</feature>
<dbReference type="PANTHER" id="PTHR48059:SF4">
    <property type="entry name" value="POLYGALACTURONASE INHIBITOR 1-RELATED"/>
    <property type="match status" value="1"/>
</dbReference>
<keyword evidence="3" id="KW-0433">Leucine-rich repeat</keyword>
<keyword evidence="5" id="KW-0677">Repeat</keyword>
<protein>
    <recommendedName>
        <fullName evidence="10">Leucine-rich repeat-containing N-terminal plant-type domain-containing protein</fullName>
    </recommendedName>
</protein>
<dbReference type="InterPro" id="IPR051848">
    <property type="entry name" value="PGIP"/>
</dbReference>
<keyword evidence="12" id="KW-1185">Reference proteome</keyword>
<evidence type="ECO:0000313" key="12">
    <source>
        <dbReference type="Proteomes" id="UP001443914"/>
    </source>
</evidence>
<dbReference type="Pfam" id="PF00560">
    <property type="entry name" value="LRR_1"/>
    <property type="match status" value="4"/>
</dbReference>
<keyword evidence="4 9" id="KW-0732">Signal</keyword>
<feature type="signal peptide" evidence="9">
    <location>
        <begin position="1"/>
        <end position="25"/>
    </location>
</feature>
<evidence type="ECO:0000256" key="1">
    <source>
        <dbReference type="ARBA" id="ARBA00004196"/>
    </source>
</evidence>
<dbReference type="InterPro" id="IPR013210">
    <property type="entry name" value="LRR_N_plant-typ"/>
</dbReference>
<comment type="caution">
    <text evidence="11">The sequence shown here is derived from an EMBL/GenBank/DDBJ whole genome shotgun (WGS) entry which is preliminary data.</text>
</comment>
<name>A0AAW1L1M4_SAPOF</name>
<organism evidence="11 12">
    <name type="scientific">Saponaria officinalis</name>
    <name type="common">Common soapwort</name>
    <name type="synonym">Lychnis saponaria</name>
    <dbReference type="NCBI Taxonomy" id="3572"/>
    <lineage>
        <taxon>Eukaryota</taxon>
        <taxon>Viridiplantae</taxon>
        <taxon>Streptophyta</taxon>
        <taxon>Embryophyta</taxon>
        <taxon>Tracheophyta</taxon>
        <taxon>Spermatophyta</taxon>
        <taxon>Magnoliopsida</taxon>
        <taxon>eudicotyledons</taxon>
        <taxon>Gunneridae</taxon>
        <taxon>Pentapetalae</taxon>
        <taxon>Caryophyllales</taxon>
        <taxon>Caryophyllaceae</taxon>
        <taxon>Caryophylleae</taxon>
        <taxon>Saponaria</taxon>
    </lineage>
</organism>
<sequence length="334" mass="36659">MEQLKISFFLTSLVVFSCLINISHSIELCNPKDKNALLQIKNQLGPNSTFFASWLPNTDCCKTWINIGCDEKTNRVKILTIGQTNELHGQIPLIVGDLTALEQLWFNDLPGLTGPIPSSLSNLVNLQELMLSRTNLTGSIPSFLGRLKNLTNLGLSENHLSGPIPPSLSLLTNLQQLMLFKNQLSGQIPASFGSFKNLILFQAYENLLTGPLPRTLSKTGLTWLDLSNNNLTGDASILFGSNQNLILLNMSKNAISFDLTKVVFPSKLQGLDLSQNMIYGSLPKQLAQLPLELFNVSYNQLCGPIPNGKWLTKFKADSFAHNKCLCGGPLPACT</sequence>
<dbReference type="PANTHER" id="PTHR48059">
    <property type="entry name" value="POLYGALACTURONASE INHIBITOR 1"/>
    <property type="match status" value="1"/>
</dbReference>
<evidence type="ECO:0000256" key="4">
    <source>
        <dbReference type="ARBA" id="ARBA00022729"/>
    </source>
</evidence>
<dbReference type="EMBL" id="JBDFQZ010000005">
    <property type="protein sequence ID" value="KAK9725719.1"/>
    <property type="molecule type" value="Genomic_DNA"/>
</dbReference>
<accession>A0AAW1L1M4</accession>